<gene>
    <name evidence="2" type="ORF">MCOR33_010803</name>
</gene>
<keyword evidence="3" id="KW-1185">Reference proteome</keyword>
<proteinExistence type="predicted"/>
<dbReference type="Proteomes" id="UP001059893">
    <property type="component" value="Unassembled WGS sequence"/>
</dbReference>
<dbReference type="EMBL" id="JABSND010000389">
    <property type="protein sequence ID" value="KAI6291149.1"/>
    <property type="molecule type" value="Genomic_DNA"/>
</dbReference>
<feature type="region of interest" description="Disordered" evidence="1">
    <location>
        <begin position="59"/>
        <end position="114"/>
    </location>
</feature>
<feature type="compositionally biased region" description="Polar residues" evidence="1">
    <location>
        <begin position="1"/>
        <end position="12"/>
    </location>
</feature>
<feature type="compositionally biased region" description="Basic residues" evidence="1">
    <location>
        <begin position="60"/>
        <end position="70"/>
    </location>
</feature>
<evidence type="ECO:0000313" key="3">
    <source>
        <dbReference type="Proteomes" id="UP001059893"/>
    </source>
</evidence>
<name>A0ABQ8N4J3_PYRGI</name>
<evidence type="ECO:0000256" key="1">
    <source>
        <dbReference type="SAM" id="MobiDB-lite"/>
    </source>
</evidence>
<reference evidence="2" key="1">
    <citation type="submission" date="2021-01" db="EMBL/GenBank/DDBJ databases">
        <title>Deciphering the adaptive evolutionary patterns associated with biogeogrpahic diversity in the finger millet blast pathogen Magnaporthe oryzae in Eastern Africa.</title>
        <authorList>
            <person name="Onyema G."/>
            <person name="Shittu T.A."/>
            <person name="Dodsworth S."/>
            <person name="Devilliers S."/>
            <person name="Muthumeenakshi S."/>
            <person name="Sreenivasaprasad S."/>
        </authorList>
    </citation>
    <scope>NUCLEOTIDE SEQUENCE</scope>
    <source>
        <strain evidence="2">D15/s37</strain>
    </source>
</reference>
<evidence type="ECO:0000313" key="2">
    <source>
        <dbReference type="EMBL" id="KAI6291149.1"/>
    </source>
</evidence>
<comment type="caution">
    <text evidence="2">The sequence shown here is derived from an EMBL/GenBank/DDBJ whole genome shotgun (WGS) entry which is preliminary data.</text>
</comment>
<accession>A0ABQ8N4J3</accession>
<protein>
    <submittedName>
        <fullName evidence="2">Uncharacterized protein</fullName>
    </submittedName>
</protein>
<feature type="region of interest" description="Disordered" evidence="1">
    <location>
        <begin position="1"/>
        <end position="33"/>
    </location>
</feature>
<organism evidence="2 3">
    <name type="scientific">Pyricularia grisea</name>
    <name type="common">Crabgrass-specific blast fungus</name>
    <name type="synonym">Magnaporthe grisea</name>
    <dbReference type="NCBI Taxonomy" id="148305"/>
    <lineage>
        <taxon>Eukaryota</taxon>
        <taxon>Fungi</taxon>
        <taxon>Dikarya</taxon>
        <taxon>Ascomycota</taxon>
        <taxon>Pezizomycotina</taxon>
        <taxon>Sordariomycetes</taxon>
        <taxon>Sordariomycetidae</taxon>
        <taxon>Magnaporthales</taxon>
        <taxon>Pyriculariaceae</taxon>
        <taxon>Pyricularia</taxon>
    </lineage>
</organism>
<sequence length="137" mass="14194">MPSTTSHVSANGQTTHSQSTVSHTPAPPSTGTSHAYAAALALGPAMPWSGEAYKAMTARKPGHYAKKPQHKTGSSSSSSSSGWRSLLKGSSAGKKKAADAEAHAAAAKLGGDDDSVYGEFWLSLESFAVGWEWFANK</sequence>
<feature type="compositionally biased region" description="Low complexity" evidence="1">
    <location>
        <begin position="13"/>
        <end position="24"/>
    </location>
</feature>
<feature type="compositionally biased region" description="Low complexity" evidence="1">
    <location>
        <begin position="73"/>
        <end position="92"/>
    </location>
</feature>